<dbReference type="AlphaFoldDB" id="A0A9Q0S8V6"/>
<evidence type="ECO:0000313" key="2">
    <source>
        <dbReference type="Proteomes" id="UP001151699"/>
    </source>
</evidence>
<organism evidence="1 2">
    <name type="scientific">Pseudolycoriella hygida</name>
    <dbReference type="NCBI Taxonomy" id="35572"/>
    <lineage>
        <taxon>Eukaryota</taxon>
        <taxon>Metazoa</taxon>
        <taxon>Ecdysozoa</taxon>
        <taxon>Arthropoda</taxon>
        <taxon>Hexapoda</taxon>
        <taxon>Insecta</taxon>
        <taxon>Pterygota</taxon>
        <taxon>Neoptera</taxon>
        <taxon>Endopterygota</taxon>
        <taxon>Diptera</taxon>
        <taxon>Nematocera</taxon>
        <taxon>Sciaroidea</taxon>
        <taxon>Sciaridae</taxon>
        <taxon>Pseudolycoriella</taxon>
    </lineage>
</organism>
<dbReference type="Proteomes" id="UP001151699">
    <property type="component" value="Chromosome A"/>
</dbReference>
<sequence length="105" mass="11895">MEAEKVIIGEETAAPIILEARTLTSPIIETLRKRRWNVILDDGYDDDVQELNIVTIEGQPSASAVLDNIVPTSAIEREEGEDHVEEEINEQDWFTKEGIVLKYND</sequence>
<protein>
    <submittedName>
        <fullName evidence="1">Uncharacterized protein</fullName>
    </submittedName>
</protein>
<comment type="caution">
    <text evidence="1">The sequence shown here is derived from an EMBL/GenBank/DDBJ whole genome shotgun (WGS) entry which is preliminary data.</text>
</comment>
<reference evidence="1" key="1">
    <citation type="submission" date="2022-07" db="EMBL/GenBank/DDBJ databases">
        <authorList>
            <person name="Trinca V."/>
            <person name="Uliana J.V.C."/>
            <person name="Torres T.T."/>
            <person name="Ward R.J."/>
            <person name="Monesi N."/>
        </authorList>
    </citation>
    <scope>NUCLEOTIDE SEQUENCE</scope>
    <source>
        <strain evidence="1">HSMRA1968</strain>
        <tissue evidence="1">Whole embryos</tissue>
    </source>
</reference>
<evidence type="ECO:0000313" key="1">
    <source>
        <dbReference type="EMBL" id="KAJ6647705.1"/>
    </source>
</evidence>
<dbReference type="EMBL" id="WJQU01000001">
    <property type="protein sequence ID" value="KAJ6647705.1"/>
    <property type="molecule type" value="Genomic_DNA"/>
</dbReference>
<name>A0A9Q0S8V6_9DIPT</name>
<proteinExistence type="predicted"/>
<keyword evidence="2" id="KW-1185">Reference proteome</keyword>
<gene>
    <name evidence="1" type="ORF">Bhyg_02928</name>
</gene>
<accession>A0A9Q0S8V6</accession>